<dbReference type="InterPro" id="IPR003316">
    <property type="entry name" value="E2F_WHTH_DNA-bd_dom"/>
</dbReference>
<organism evidence="9 10">
    <name type="scientific">Hevea brasiliensis</name>
    <name type="common">Para rubber tree</name>
    <name type="synonym">Siphonia brasiliensis</name>
    <dbReference type="NCBI Taxonomy" id="3981"/>
    <lineage>
        <taxon>Eukaryota</taxon>
        <taxon>Viridiplantae</taxon>
        <taxon>Streptophyta</taxon>
        <taxon>Embryophyta</taxon>
        <taxon>Tracheophyta</taxon>
        <taxon>Spermatophyta</taxon>
        <taxon>Magnoliopsida</taxon>
        <taxon>eudicotyledons</taxon>
        <taxon>Gunneridae</taxon>
        <taxon>Pentapetalae</taxon>
        <taxon>rosids</taxon>
        <taxon>fabids</taxon>
        <taxon>Malpighiales</taxon>
        <taxon>Euphorbiaceae</taxon>
        <taxon>Crotonoideae</taxon>
        <taxon>Micrandreae</taxon>
        <taxon>Hevea</taxon>
    </lineage>
</organism>
<dbReference type="CDD" id="cd14660">
    <property type="entry name" value="E2F_DD"/>
    <property type="match status" value="1"/>
</dbReference>
<evidence type="ECO:0000256" key="1">
    <source>
        <dbReference type="ARBA" id="ARBA00010940"/>
    </source>
</evidence>
<dbReference type="PANTHER" id="PTHR12081">
    <property type="entry name" value="TRANSCRIPTION FACTOR E2F"/>
    <property type="match status" value="1"/>
</dbReference>
<feature type="compositionally biased region" description="Polar residues" evidence="7">
    <location>
        <begin position="71"/>
        <end position="80"/>
    </location>
</feature>
<name>A0A6A6M8U6_HEVBR</name>
<feature type="compositionally biased region" description="Polar residues" evidence="7">
    <location>
        <begin position="93"/>
        <end position="104"/>
    </location>
</feature>
<keyword evidence="3 6" id="KW-0238">DNA-binding</keyword>
<evidence type="ECO:0000256" key="5">
    <source>
        <dbReference type="ARBA" id="ARBA00023306"/>
    </source>
</evidence>
<keyword evidence="6" id="KW-0539">Nucleus</keyword>
<dbReference type="SUPFAM" id="SSF46785">
    <property type="entry name" value="Winged helix' DNA-binding domain"/>
    <property type="match status" value="1"/>
</dbReference>
<dbReference type="FunFam" id="1.10.10.10:FF:000008">
    <property type="entry name" value="E2F transcription factor 1"/>
    <property type="match status" value="1"/>
</dbReference>
<feature type="region of interest" description="Disordered" evidence="7">
    <location>
        <begin position="64"/>
        <end position="104"/>
    </location>
</feature>
<dbReference type="Proteomes" id="UP000467840">
    <property type="component" value="Chromosome 14"/>
</dbReference>
<evidence type="ECO:0000256" key="7">
    <source>
        <dbReference type="SAM" id="MobiDB-lite"/>
    </source>
</evidence>
<dbReference type="InterPro" id="IPR032198">
    <property type="entry name" value="E2F_CC-MB"/>
</dbReference>
<keyword evidence="5" id="KW-0131">Cell cycle</keyword>
<keyword evidence="2 6" id="KW-0805">Transcription regulation</keyword>
<proteinExistence type="inferred from homology"/>
<dbReference type="EMBL" id="JAAGAX010000006">
    <property type="protein sequence ID" value="KAF2310102.1"/>
    <property type="molecule type" value="Genomic_DNA"/>
</dbReference>
<feature type="domain" description="E2F/DP family winged-helix DNA-binding" evidence="8">
    <location>
        <begin position="113"/>
        <end position="178"/>
    </location>
</feature>
<dbReference type="AlphaFoldDB" id="A0A6A6M8U6"/>
<keyword evidence="4 6" id="KW-0804">Transcription</keyword>
<comment type="subcellular location">
    <subcellularLocation>
        <location evidence="6">Nucleus</location>
    </subcellularLocation>
</comment>
<sequence>MEFDGKIPNGLQVDWEAILNFDPSNFVDSIKSWLYPYLKLKQNNEKHNHEAQYTGQATIPSDSKLVADNSLDPQSATGTKHNSRSKVPKNAKLGTQRSNAESLNGLNPATGCQYDSSLGILTKKFVKLIQEAKDGTLDLNRTADVLEVQTRRIYDITNVLEGIALIEKTSKNNIWWRGYDGCGPKDLDNHVTRLKVSLRTEVESLHADEHRLDESIREKQELLRILEEDENNKRHLFLKEEDITSLPCFQNQMLIAIKALQASYLEVPDPDGGKKCRCMKLKMLCKLLPSDILLFNMNRTLVLLSIKGLLELRSNTGPIDLYLLSKYKKQVEDVAVNHAKLLNPCRPQGVETEELSLDQQNDRNNVGELFSSAYSESSGIQKIGTADYDDKYNWKL</sequence>
<reference evidence="9 10" key="1">
    <citation type="journal article" date="2020" name="Mol. Plant">
        <title>The Chromosome-Based Rubber Tree Genome Provides New Insights into Spurge Genome Evolution and Rubber Biosynthesis.</title>
        <authorList>
            <person name="Liu J."/>
            <person name="Shi C."/>
            <person name="Shi C.C."/>
            <person name="Li W."/>
            <person name="Zhang Q.J."/>
            <person name="Zhang Y."/>
            <person name="Li K."/>
            <person name="Lu H.F."/>
            <person name="Shi C."/>
            <person name="Zhu S.T."/>
            <person name="Xiao Z.Y."/>
            <person name="Nan H."/>
            <person name="Yue Y."/>
            <person name="Zhu X.G."/>
            <person name="Wu Y."/>
            <person name="Hong X.N."/>
            <person name="Fan G.Y."/>
            <person name="Tong Y."/>
            <person name="Zhang D."/>
            <person name="Mao C.L."/>
            <person name="Liu Y.L."/>
            <person name="Hao S.J."/>
            <person name="Liu W.Q."/>
            <person name="Lv M.Q."/>
            <person name="Zhang H.B."/>
            <person name="Liu Y."/>
            <person name="Hu-Tang G.R."/>
            <person name="Wang J.P."/>
            <person name="Wang J.H."/>
            <person name="Sun Y.H."/>
            <person name="Ni S.B."/>
            <person name="Chen W.B."/>
            <person name="Zhang X.C."/>
            <person name="Jiao Y.N."/>
            <person name="Eichler E.E."/>
            <person name="Li G.H."/>
            <person name="Liu X."/>
            <person name="Gao L.Z."/>
        </authorList>
    </citation>
    <scope>NUCLEOTIDE SEQUENCE [LARGE SCALE GENOMIC DNA]</scope>
    <source>
        <strain evidence="10">cv. GT1</strain>
        <tissue evidence="9">Leaf</tissue>
    </source>
</reference>
<evidence type="ECO:0000259" key="8">
    <source>
        <dbReference type="SMART" id="SM01372"/>
    </source>
</evidence>
<dbReference type="InterPro" id="IPR015633">
    <property type="entry name" value="E2F"/>
</dbReference>
<protein>
    <recommendedName>
        <fullName evidence="8">E2F/DP family winged-helix DNA-binding domain-containing protein</fullName>
    </recommendedName>
</protein>
<dbReference type="GO" id="GO:0000978">
    <property type="term" value="F:RNA polymerase II cis-regulatory region sequence-specific DNA binding"/>
    <property type="evidence" value="ECO:0007669"/>
    <property type="project" value="InterPro"/>
</dbReference>
<dbReference type="Gene3D" id="6.10.250.540">
    <property type="match status" value="1"/>
</dbReference>
<dbReference type="SMART" id="SM01372">
    <property type="entry name" value="E2F_TDP"/>
    <property type="match status" value="1"/>
</dbReference>
<evidence type="ECO:0000256" key="4">
    <source>
        <dbReference type="ARBA" id="ARBA00023163"/>
    </source>
</evidence>
<dbReference type="InterPro" id="IPR036388">
    <property type="entry name" value="WH-like_DNA-bd_sf"/>
</dbReference>
<evidence type="ECO:0000256" key="2">
    <source>
        <dbReference type="ARBA" id="ARBA00023015"/>
    </source>
</evidence>
<dbReference type="Pfam" id="PF02319">
    <property type="entry name" value="WHD_E2F_TDP"/>
    <property type="match status" value="1"/>
</dbReference>
<evidence type="ECO:0000313" key="9">
    <source>
        <dbReference type="EMBL" id="KAF2310102.1"/>
    </source>
</evidence>
<evidence type="ECO:0000256" key="6">
    <source>
        <dbReference type="RuleBase" id="RU003796"/>
    </source>
</evidence>
<comment type="similarity">
    <text evidence="1 6">Belongs to the E2F/DP family.</text>
</comment>
<evidence type="ECO:0000313" key="10">
    <source>
        <dbReference type="Proteomes" id="UP000467840"/>
    </source>
</evidence>
<dbReference type="Gene3D" id="1.10.10.10">
    <property type="entry name" value="Winged helix-like DNA-binding domain superfamily/Winged helix DNA-binding domain"/>
    <property type="match status" value="1"/>
</dbReference>
<keyword evidence="10" id="KW-1185">Reference proteome</keyword>
<accession>A0A6A6M8U6</accession>
<dbReference type="GO" id="GO:0090575">
    <property type="term" value="C:RNA polymerase II transcription regulator complex"/>
    <property type="evidence" value="ECO:0007669"/>
    <property type="project" value="TreeGrafter"/>
</dbReference>
<evidence type="ECO:0000256" key="3">
    <source>
        <dbReference type="ARBA" id="ARBA00023125"/>
    </source>
</evidence>
<dbReference type="Pfam" id="PF16421">
    <property type="entry name" value="E2F_CC-MB"/>
    <property type="match status" value="1"/>
</dbReference>
<dbReference type="GO" id="GO:0000981">
    <property type="term" value="F:DNA-binding transcription factor activity, RNA polymerase II-specific"/>
    <property type="evidence" value="ECO:0007669"/>
    <property type="project" value="TreeGrafter"/>
</dbReference>
<gene>
    <name evidence="9" type="ORF">GH714_006550</name>
</gene>
<dbReference type="GO" id="GO:0046983">
    <property type="term" value="F:protein dimerization activity"/>
    <property type="evidence" value="ECO:0007669"/>
    <property type="project" value="InterPro"/>
</dbReference>
<dbReference type="SUPFAM" id="SSF144074">
    <property type="entry name" value="E2F-DP heterodimerization region"/>
    <property type="match status" value="1"/>
</dbReference>
<comment type="caution">
    <text evidence="9">The sequence shown here is derived from an EMBL/GenBank/DDBJ whole genome shotgun (WGS) entry which is preliminary data.</text>
</comment>
<dbReference type="InterPro" id="IPR036390">
    <property type="entry name" value="WH_DNA-bd_sf"/>
</dbReference>
<dbReference type="InterPro" id="IPR037241">
    <property type="entry name" value="E2F-DP_heterodim"/>
</dbReference>
<dbReference type="PANTHER" id="PTHR12081:SF51">
    <property type="entry name" value="TRANSCRIPTION FACTOR E2FC"/>
    <property type="match status" value="1"/>
</dbReference>